<dbReference type="Gene3D" id="3.40.30.10">
    <property type="entry name" value="Glutaredoxin"/>
    <property type="match status" value="1"/>
</dbReference>
<evidence type="ECO:0000313" key="3">
    <source>
        <dbReference type="Proteomes" id="UP000276223"/>
    </source>
</evidence>
<feature type="domain" description="Thioredoxin-like fold" evidence="1">
    <location>
        <begin position="86"/>
        <end position="158"/>
    </location>
</feature>
<dbReference type="InterPro" id="IPR036249">
    <property type="entry name" value="Thioredoxin-like_sf"/>
</dbReference>
<dbReference type="InterPro" id="IPR005243">
    <property type="entry name" value="THIRX-like_proc"/>
</dbReference>
<evidence type="ECO:0000259" key="1">
    <source>
        <dbReference type="Pfam" id="PF13192"/>
    </source>
</evidence>
<organism evidence="2 3">
    <name type="scientific">Desulfosoma caldarium</name>
    <dbReference type="NCBI Taxonomy" id="610254"/>
    <lineage>
        <taxon>Bacteria</taxon>
        <taxon>Pseudomonadati</taxon>
        <taxon>Thermodesulfobacteriota</taxon>
        <taxon>Syntrophobacteria</taxon>
        <taxon>Syntrophobacterales</taxon>
        <taxon>Syntrophobacteraceae</taxon>
        <taxon>Desulfosoma</taxon>
    </lineage>
</organism>
<dbReference type="PANTHER" id="PTHR36450:SF1">
    <property type="entry name" value="THIOREDOXIN"/>
    <property type="match status" value="1"/>
</dbReference>
<dbReference type="OrthoDB" id="5431858at2"/>
<comment type="caution">
    <text evidence="2">The sequence shown here is derived from an EMBL/GenBank/DDBJ whole genome shotgun (WGS) entry which is preliminary data.</text>
</comment>
<dbReference type="PANTHER" id="PTHR36450">
    <property type="entry name" value="THIOREDOXIN"/>
    <property type="match status" value="1"/>
</dbReference>
<name>A0A3N1URK0_9BACT</name>
<proteinExistence type="predicted"/>
<dbReference type="NCBIfam" id="TIGR00412">
    <property type="entry name" value="redox_disulf_2"/>
    <property type="match status" value="1"/>
</dbReference>
<sequence>MKSIRQIRIDGQTVGVVGLDEALQELADSLKGQPREAVEEVLLERLAKDNYIPSGARNAYGKALYREWQRFVGEAVQDEPEQAPSILVVGPGCAQCDALEKTVMEILSEEKLAVNVDHVRDPVAIGEMGILGVPALVVKGRVVFSGRVPLRAELKKLLLQALKDVQ</sequence>
<gene>
    <name evidence="2" type="ORF">EDC27_2054</name>
</gene>
<dbReference type="RefSeq" id="WP_123290504.1">
    <property type="nucleotide sequence ID" value="NZ_RJVA01000012.1"/>
</dbReference>
<protein>
    <submittedName>
        <fullName evidence="2">Small redox-active disulfide protein 2</fullName>
    </submittedName>
</protein>
<reference evidence="2 3" key="1">
    <citation type="submission" date="2018-11" db="EMBL/GenBank/DDBJ databases">
        <title>Genomic Encyclopedia of Type Strains, Phase IV (KMG-IV): sequencing the most valuable type-strain genomes for metagenomic binning, comparative biology and taxonomic classification.</title>
        <authorList>
            <person name="Goeker M."/>
        </authorList>
    </citation>
    <scope>NUCLEOTIDE SEQUENCE [LARGE SCALE GENOMIC DNA]</scope>
    <source>
        <strain evidence="2 3">DSM 22027</strain>
    </source>
</reference>
<dbReference type="SUPFAM" id="SSF52833">
    <property type="entry name" value="Thioredoxin-like"/>
    <property type="match status" value="1"/>
</dbReference>
<accession>A0A3N1URK0</accession>
<dbReference type="EMBL" id="RJVA01000012">
    <property type="protein sequence ID" value="ROQ92348.1"/>
    <property type="molecule type" value="Genomic_DNA"/>
</dbReference>
<dbReference type="Proteomes" id="UP000276223">
    <property type="component" value="Unassembled WGS sequence"/>
</dbReference>
<evidence type="ECO:0000313" key="2">
    <source>
        <dbReference type="EMBL" id="ROQ92348.1"/>
    </source>
</evidence>
<dbReference type="InterPro" id="IPR012336">
    <property type="entry name" value="Thioredoxin-like_fold"/>
</dbReference>
<dbReference type="AlphaFoldDB" id="A0A3N1URK0"/>
<keyword evidence="3" id="KW-1185">Reference proteome</keyword>
<dbReference type="Pfam" id="PF13192">
    <property type="entry name" value="Thioredoxin_3"/>
    <property type="match status" value="1"/>
</dbReference>